<sequence>MGLHLATCTQDNRHDSFVPEVDLCREGLAPAGSSDVVLLSQDWLGAGQVTSVGLDLAVTAAAQRD</sequence>
<name>A0A1H8RYB2_9EURY</name>
<reference evidence="2" key="1">
    <citation type="submission" date="2016-10" db="EMBL/GenBank/DDBJ databases">
        <authorList>
            <person name="Varghese N."/>
            <person name="Submissions S."/>
        </authorList>
    </citation>
    <scope>NUCLEOTIDE SEQUENCE [LARGE SCALE GENOMIC DNA]</scope>
    <source>
        <strain evidence="2">IBRC-M 10043</strain>
    </source>
</reference>
<gene>
    <name evidence="1" type="ORF">SAMN05216388_101775</name>
</gene>
<evidence type="ECO:0000313" key="2">
    <source>
        <dbReference type="Proteomes" id="UP000198775"/>
    </source>
</evidence>
<dbReference type="AlphaFoldDB" id="A0A1H8RYB2"/>
<evidence type="ECO:0000313" key="1">
    <source>
        <dbReference type="EMBL" id="SEO71194.1"/>
    </source>
</evidence>
<dbReference type="Proteomes" id="UP000198775">
    <property type="component" value="Unassembled WGS sequence"/>
</dbReference>
<organism evidence="1 2">
    <name type="scientific">Halorientalis persicus</name>
    <dbReference type="NCBI Taxonomy" id="1367881"/>
    <lineage>
        <taxon>Archaea</taxon>
        <taxon>Methanobacteriati</taxon>
        <taxon>Methanobacteriota</taxon>
        <taxon>Stenosarchaea group</taxon>
        <taxon>Halobacteria</taxon>
        <taxon>Halobacteriales</taxon>
        <taxon>Haloarculaceae</taxon>
        <taxon>Halorientalis</taxon>
    </lineage>
</organism>
<protein>
    <submittedName>
        <fullName evidence="1">Uncharacterized protein</fullName>
    </submittedName>
</protein>
<proteinExistence type="predicted"/>
<dbReference type="EMBL" id="FOCX01000017">
    <property type="protein sequence ID" value="SEO71194.1"/>
    <property type="molecule type" value="Genomic_DNA"/>
</dbReference>
<accession>A0A1H8RYB2</accession>
<keyword evidence="2" id="KW-1185">Reference proteome</keyword>